<dbReference type="GO" id="GO:0106430">
    <property type="term" value="F:dihydroorotate dehydrogenase (quinone) activity"/>
    <property type="evidence" value="ECO:0007669"/>
    <property type="project" value="UniProtKB-EC"/>
</dbReference>
<evidence type="ECO:0000256" key="10">
    <source>
        <dbReference type="ARBA" id="ARBA00022975"/>
    </source>
</evidence>
<evidence type="ECO:0000256" key="4">
    <source>
        <dbReference type="ARBA" id="ARBA00005161"/>
    </source>
</evidence>
<gene>
    <name evidence="16" type="ORF">CRI93_00315</name>
</gene>
<feature type="domain" description="Dihydroorotate dehydrogenase catalytic" evidence="15">
    <location>
        <begin position="48"/>
        <end position="356"/>
    </location>
</feature>
<dbReference type="PROSITE" id="PS00912">
    <property type="entry name" value="DHODEHASE_2"/>
    <property type="match status" value="1"/>
</dbReference>
<dbReference type="EC" id="1.3.5.2" evidence="6 14"/>
<dbReference type="Proteomes" id="UP000221024">
    <property type="component" value="Unassembled WGS sequence"/>
</dbReference>
<evidence type="ECO:0000256" key="5">
    <source>
        <dbReference type="ARBA" id="ARBA00005359"/>
    </source>
</evidence>
<comment type="cofactor">
    <cofactor evidence="1">
        <name>FMN</name>
        <dbReference type="ChEBI" id="CHEBI:58210"/>
    </cofactor>
</comment>
<dbReference type="Pfam" id="PF01180">
    <property type="entry name" value="DHO_dh"/>
    <property type="match status" value="1"/>
</dbReference>
<dbReference type="AlphaFoldDB" id="A0A2H3P0W5"/>
<comment type="similarity">
    <text evidence="5">Belongs to the dihydroorotate dehydrogenase family. Type 2 subfamily.</text>
</comment>
<dbReference type="InterPro" id="IPR005719">
    <property type="entry name" value="Dihydroorotate_DH_2"/>
</dbReference>
<comment type="caution">
    <text evidence="16">The sequence shown here is derived from an EMBL/GenBank/DDBJ whole genome shotgun (WGS) entry which is preliminary data.</text>
</comment>
<evidence type="ECO:0000256" key="3">
    <source>
        <dbReference type="ARBA" id="ARBA00004370"/>
    </source>
</evidence>
<evidence type="ECO:0000256" key="2">
    <source>
        <dbReference type="ARBA" id="ARBA00003125"/>
    </source>
</evidence>
<dbReference type="InterPro" id="IPR001295">
    <property type="entry name" value="Dihydroorotate_DH_CS"/>
</dbReference>
<dbReference type="UniPathway" id="UPA00070">
    <property type="reaction ID" value="UER00946"/>
</dbReference>
<evidence type="ECO:0000256" key="8">
    <source>
        <dbReference type="ARBA" id="ARBA00022630"/>
    </source>
</evidence>
<evidence type="ECO:0000313" key="17">
    <source>
        <dbReference type="Proteomes" id="UP000221024"/>
    </source>
</evidence>
<dbReference type="Gene3D" id="3.20.20.70">
    <property type="entry name" value="Aldolase class I"/>
    <property type="match status" value="1"/>
</dbReference>
<evidence type="ECO:0000256" key="7">
    <source>
        <dbReference type="ARBA" id="ARBA00018366"/>
    </source>
</evidence>
<proteinExistence type="inferred from homology"/>
<dbReference type="OrthoDB" id="9802377at2"/>
<evidence type="ECO:0000256" key="9">
    <source>
        <dbReference type="ARBA" id="ARBA00022643"/>
    </source>
</evidence>
<evidence type="ECO:0000256" key="6">
    <source>
        <dbReference type="ARBA" id="ARBA00012791"/>
    </source>
</evidence>
<dbReference type="InterPro" id="IPR050074">
    <property type="entry name" value="DHO_dehydrogenase"/>
</dbReference>
<keyword evidence="17" id="KW-1185">Reference proteome</keyword>
<dbReference type="EMBL" id="PDEP01000001">
    <property type="protein sequence ID" value="PEN09210.1"/>
    <property type="molecule type" value="Genomic_DNA"/>
</dbReference>
<comment type="function">
    <text evidence="2">Catalyzes the conversion of dihydroorotate to orotate with quinone as electron acceptor.</text>
</comment>
<organism evidence="16 17">
    <name type="scientific">Longimonas halophila</name>
    <dbReference type="NCBI Taxonomy" id="1469170"/>
    <lineage>
        <taxon>Bacteria</taxon>
        <taxon>Pseudomonadati</taxon>
        <taxon>Rhodothermota</taxon>
        <taxon>Rhodothermia</taxon>
        <taxon>Rhodothermales</taxon>
        <taxon>Salisaetaceae</taxon>
        <taxon>Longimonas</taxon>
    </lineage>
</organism>
<dbReference type="GO" id="GO:0006207">
    <property type="term" value="P:'de novo' pyrimidine nucleobase biosynthetic process"/>
    <property type="evidence" value="ECO:0007669"/>
    <property type="project" value="UniProtKB-UniRule"/>
</dbReference>
<keyword evidence="8" id="KW-0285">Flavoprotein</keyword>
<dbReference type="SUPFAM" id="SSF51395">
    <property type="entry name" value="FMN-linked oxidoreductases"/>
    <property type="match status" value="1"/>
</dbReference>
<evidence type="ECO:0000256" key="14">
    <source>
        <dbReference type="NCBIfam" id="TIGR01036"/>
    </source>
</evidence>
<keyword evidence="12" id="KW-0472">Membrane</keyword>
<dbReference type="PANTHER" id="PTHR48109">
    <property type="entry name" value="DIHYDROOROTATE DEHYDROGENASE (QUINONE), MITOCHONDRIAL-RELATED"/>
    <property type="match status" value="1"/>
</dbReference>
<dbReference type="NCBIfam" id="NF003652">
    <property type="entry name" value="PRK05286.2-5"/>
    <property type="match status" value="1"/>
</dbReference>
<comment type="subcellular location">
    <subcellularLocation>
        <location evidence="3">Membrane</location>
    </subcellularLocation>
</comment>
<accession>A0A2H3P0W5</accession>
<dbReference type="GO" id="GO:0044205">
    <property type="term" value="P:'de novo' UMP biosynthetic process"/>
    <property type="evidence" value="ECO:0007669"/>
    <property type="project" value="UniProtKB-UniPathway"/>
</dbReference>
<evidence type="ECO:0000313" key="16">
    <source>
        <dbReference type="EMBL" id="PEN09210.1"/>
    </source>
</evidence>
<reference evidence="16 17" key="1">
    <citation type="submission" date="2017-10" db="EMBL/GenBank/DDBJ databases">
        <title>Draft genome of Longimonas halophila.</title>
        <authorList>
            <person name="Goh K.M."/>
            <person name="Shamsir M.S."/>
            <person name="Lim S.W."/>
        </authorList>
    </citation>
    <scope>NUCLEOTIDE SEQUENCE [LARGE SCALE GENOMIC DNA]</scope>
    <source>
        <strain evidence="16 17">KCTC 42399</strain>
    </source>
</reference>
<dbReference type="InterPro" id="IPR013785">
    <property type="entry name" value="Aldolase_TIM"/>
</dbReference>
<protein>
    <recommendedName>
        <fullName evidence="7 14">Dihydroorotate dehydrogenase (quinone)</fullName>
        <ecNumber evidence="6 14">1.3.5.2</ecNumber>
    </recommendedName>
</protein>
<evidence type="ECO:0000256" key="11">
    <source>
        <dbReference type="ARBA" id="ARBA00023002"/>
    </source>
</evidence>
<dbReference type="PANTHER" id="PTHR48109:SF4">
    <property type="entry name" value="DIHYDROOROTATE DEHYDROGENASE (QUINONE), MITOCHONDRIAL"/>
    <property type="match status" value="1"/>
</dbReference>
<keyword evidence="11" id="KW-0560">Oxidoreductase</keyword>
<dbReference type="CDD" id="cd04738">
    <property type="entry name" value="DHOD_2_like"/>
    <property type="match status" value="1"/>
</dbReference>
<comment type="pathway">
    <text evidence="4">Pyrimidine metabolism; UMP biosynthesis via de novo pathway; orotate from (S)-dihydroorotate (quinone route): step 1/1.</text>
</comment>
<dbReference type="RefSeq" id="WP_098060610.1">
    <property type="nucleotide sequence ID" value="NZ_PDEP01000001.1"/>
</dbReference>
<evidence type="ECO:0000259" key="15">
    <source>
        <dbReference type="Pfam" id="PF01180"/>
    </source>
</evidence>
<evidence type="ECO:0000256" key="13">
    <source>
        <dbReference type="ARBA" id="ARBA00048639"/>
    </source>
</evidence>
<keyword evidence="9" id="KW-0288">FMN</keyword>
<comment type="catalytic activity">
    <reaction evidence="13">
        <text>(S)-dihydroorotate + a quinone = orotate + a quinol</text>
        <dbReference type="Rhea" id="RHEA:30187"/>
        <dbReference type="ChEBI" id="CHEBI:24646"/>
        <dbReference type="ChEBI" id="CHEBI:30839"/>
        <dbReference type="ChEBI" id="CHEBI:30864"/>
        <dbReference type="ChEBI" id="CHEBI:132124"/>
        <dbReference type="EC" id="1.3.5.2"/>
    </reaction>
</comment>
<dbReference type="GO" id="GO:0016020">
    <property type="term" value="C:membrane"/>
    <property type="evidence" value="ECO:0007669"/>
    <property type="project" value="UniProtKB-SubCell"/>
</dbReference>
<evidence type="ECO:0000256" key="12">
    <source>
        <dbReference type="ARBA" id="ARBA00023136"/>
    </source>
</evidence>
<dbReference type="GO" id="GO:0005737">
    <property type="term" value="C:cytoplasm"/>
    <property type="evidence" value="ECO:0007669"/>
    <property type="project" value="InterPro"/>
</dbReference>
<keyword evidence="10" id="KW-0665">Pyrimidine biosynthesis</keyword>
<name>A0A2H3P0W5_9BACT</name>
<sequence>MYRRFLRPLLFRFDAERAHTWSLRAARLLQYTDSSVLNRLYGYHNARLEQTLWGHTWPNPLGLAAGADKNGVALRYWHGIGLGHVEVGSVSAQPCSGNERPRAFRLPDDEALINRMGLNNEGAKVVAQRLRKYAGDTYEGDSGTPPRPVGVNLAKTHDPSIMGAEGRADFCASFRELAPHATYVALNVSCPNTRSGKTFESPETLDALLTDIFALRREMALDVPILVKLSPILTERVIFDSALEARIEVAESHGVHGYIAANTAPDRHGLTTDTSRLQAIGRGGLSGPPLHARSIRLIRYLHRATEGQVPIIGVGGVDSAETAFAKIQAGASLVQLYTALVYHGPGLIKSIKQGLVGLLDTHGFDTIQEAVGTDPVLERFVL</sequence>
<dbReference type="NCBIfam" id="TIGR01036">
    <property type="entry name" value="pyrD_sub2"/>
    <property type="match status" value="1"/>
</dbReference>
<evidence type="ECO:0000256" key="1">
    <source>
        <dbReference type="ARBA" id="ARBA00001917"/>
    </source>
</evidence>
<dbReference type="InterPro" id="IPR005720">
    <property type="entry name" value="Dihydroorotate_DH_cat"/>
</dbReference>